<proteinExistence type="predicted"/>
<dbReference type="GO" id="GO:0016788">
    <property type="term" value="F:hydrolase activity, acting on ester bonds"/>
    <property type="evidence" value="ECO:0007669"/>
    <property type="project" value="UniProtKB-ARBA"/>
</dbReference>
<dbReference type="Proteomes" id="UP000233742">
    <property type="component" value="Chromosome"/>
</dbReference>
<dbReference type="InterPro" id="IPR036514">
    <property type="entry name" value="SGNH_hydro_sf"/>
</dbReference>
<dbReference type="EMBL" id="CP025408">
    <property type="protein sequence ID" value="AUH33849.1"/>
    <property type="molecule type" value="Genomic_DNA"/>
</dbReference>
<evidence type="ECO:0000256" key="1">
    <source>
        <dbReference type="SAM" id="SignalP"/>
    </source>
</evidence>
<accession>A0A2K9EHN4</accession>
<protein>
    <submittedName>
        <fullName evidence="2">Uncharacterized protein</fullName>
    </submittedName>
</protein>
<dbReference type="KEGG" id="paro:CUV01_11020"/>
<feature type="signal peptide" evidence="1">
    <location>
        <begin position="1"/>
        <end position="20"/>
    </location>
</feature>
<gene>
    <name evidence="2" type="ORF">CUV01_11020</name>
</gene>
<keyword evidence="3" id="KW-1185">Reference proteome</keyword>
<sequence>MGAALAFGLMQVAAPFTALAQEPLPKLRIVESGHSLTDGIMGPLSTMINAAGGRGGTLVKSTIPGSPMEWRWNHPAEPDLRQPEEMAKFDLMVNTERVALSGTLTAHDSPKFALQWFEQAWKYGNDGKGAASILYASWVVIDSGPDYENPYKDTDGLVPVRERLDREMVMWEQILDHVNENRPDGSPVMKMIPGTLIMAAVYDAIEAGTAPGLTEYSQLYADDIHTNDLGNYLIALAHFAVIFNRDPHGLPAGVPAKGGPDPEQAAWMQDLVWKIVTEYPRAGTDGSGQIDY</sequence>
<feature type="chain" id="PRO_5014733228" evidence="1">
    <location>
        <begin position="21"/>
        <end position="292"/>
    </location>
</feature>
<evidence type="ECO:0000313" key="3">
    <source>
        <dbReference type="Proteomes" id="UP000233742"/>
    </source>
</evidence>
<name>A0A2K9EHN4_9RHOB</name>
<dbReference type="AlphaFoldDB" id="A0A2K9EHN4"/>
<keyword evidence="1" id="KW-0732">Signal</keyword>
<reference evidence="2 3" key="1">
    <citation type="submission" date="2017-12" db="EMBL/GenBank/DDBJ databases">
        <authorList>
            <person name="Hurst M.R.H."/>
        </authorList>
    </citation>
    <scope>NUCLEOTIDE SEQUENCE [LARGE SCALE GENOMIC DNA]</scope>
    <source>
        <strain evidence="2 3">BM15</strain>
    </source>
</reference>
<dbReference type="Gene3D" id="3.40.50.1110">
    <property type="entry name" value="SGNH hydrolase"/>
    <property type="match status" value="1"/>
</dbReference>
<evidence type="ECO:0000313" key="2">
    <source>
        <dbReference type="EMBL" id="AUH33849.1"/>
    </source>
</evidence>
<organism evidence="2 3">
    <name type="scientific">Paracoccus tegillarcae</name>
    <dbReference type="NCBI Taxonomy" id="1529068"/>
    <lineage>
        <taxon>Bacteria</taxon>
        <taxon>Pseudomonadati</taxon>
        <taxon>Pseudomonadota</taxon>
        <taxon>Alphaproteobacteria</taxon>
        <taxon>Rhodobacterales</taxon>
        <taxon>Paracoccaceae</taxon>
        <taxon>Paracoccus</taxon>
    </lineage>
</organism>